<sequence>MSFKAALIQLRSGRDMARNIAEASALIVEAARQGASLVATPEMTNILETDRDRLRGLVRPEAEDASVAAFAELARDKWIWLLAGSFALKGPGARLLNRSLLFAPDGTVVARYDKVHLFDVDLPNGQVLRESAAYAAGHDVPVVPLPFATLGLTICYDVRFPHLYKDLAKRGAEILTVPSAFTKVTGEAHWDVLLKARAIETGSFILAPAQGGLHECGRETYGMSLAVSPWGETIAEGGEVPELVMTTIDRSQVLDARRRIPVLMHDQQVTLNAQGEVAT</sequence>
<organism evidence="1 2">
    <name type="scientific">Taklimakanibacter albus</name>
    <dbReference type="NCBI Taxonomy" id="2800327"/>
    <lineage>
        <taxon>Bacteria</taxon>
        <taxon>Pseudomonadati</taxon>
        <taxon>Pseudomonadota</taxon>
        <taxon>Alphaproteobacteria</taxon>
        <taxon>Hyphomicrobiales</taxon>
        <taxon>Aestuariivirgaceae</taxon>
        <taxon>Taklimakanibacter</taxon>
    </lineage>
</organism>
<protein>
    <submittedName>
        <fullName evidence="1">Carbon-nitrogen hydrolase family protein</fullName>
    </submittedName>
</protein>
<dbReference type="Proteomes" id="UP000616151">
    <property type="component" value="Unassembled WGS sequence"/>
</dbReference>
<evidence type="ECO:0000313" key="1">
    <source>
        <dbReference type="EMBL" id="MBK1868146.1"/>
    </source>
</evidence>
<proteinExistence type="predicted"/>
<keyword evidence="2" id="KW-1185">Reference proteome</keyword>
<keyword evidence="1" id="KW-0378">Hydrolase</keyword>
<name>A0ACC5R6L8_9HYPH</name>
<evidence type="ECO:0000313" key="2">
    <source>
        <dbReference type="Proteomes" id="UP000616151"/>
    </source>
</evidence>
<comment type="caution">
    <text evidence="1">The sequence shown here is derived from an EMBL/GenBank/DDBJ whole genome shotgun (WGS) entry which is preliminary data.</text>
</comment>
<dbReference type="EMBL" id="JAENHL010000007">
    <property type="protein sequence ID" value="MBK1868146.1"/>
    <property type="molecule type" value="Genomic_DNA"/>
</dbReference>
<reference evidence="1" key="1">
    <citation type="submission" date="2021-01" db="EMBL/GenBank/DDBJ databases">
        <authorList>
            <person name="Sun Q."/>
        </authorList>
    </citation>
    <scope>NUCLEOTIDE SEQUENCE</scope>
    <source>
        <strain evidence="1">YIM B02566</strain>
    </source>
</reference>
<accession>A0ACC5R6L8</accession>
<gene>
    <name evidence="1" type="ORF">JHL16_17470</name>
</gene>